<dbReference type="InterPro" id="IPR002083">
    <property type="entry name" value="MATH/TRAF_dom"/>
</dbReference>
<dbReference type="Proteomes" id="UP000492821">
    <property type="component" value="Unassembled WGS sequence"/>
</dbReference>
<dbReference type="Gene3D" id="2.60.210.10">
    <property type="entry name" value="Apoptosis, Tumor Necrosis Factor Receptor Associated Protein 2, Chain A"/>
    <property type="match status" value="2"/>
</dbReference>
<dbReference type="SUPFAM" id="SSF49599">
    <property type="entry name" value="TRAF domain-like"/>
    <property type="match status" value="3"/>
</dbReference>
<organism evidence="1 2">
    <name type="scientific">Panagrellus redivivus</name>
    <name type="common">Microworm</name>
    <dbReference type="NCBI Taxonomy" id="6233"/>
    <lineage>
        <taxon>Eukaryota</taxon>
        <taxon>Metazoa</taxon>
        <taxon>Ecdysozoa</taxon>
        <taxon>Nematoda</taxon>
        <taxon>Chromadorea</taxon>
        <taxon>Rhabditida</taxon>
        <taxon>Tylenchina</taxon>
        <taxon>Panagrolaimomorpha</taxon>
        <taxon>Panagrolaimoidea</taxon>
        <taxon>Panagrolaimidae</taxon>
        <taxon>Panagrellus</taxon>
    </lineage>
</organism>
<protein>
    <submittedName>
        <fullName evidence="2">MATH domain-containing protein</fullName>
    </submittedName>
</protein>
<dbReference type="InterPro" id="IPR008974">
    <property type="entry name" value="TRAF-like"/>
</dbReference>
<reference evidence="1" key="1">
    <citation type="journal article" date="2013" name="Genetics">
        <title>The draft genome and transcriptome of Panagrellus redivivus are shaped by the harsh demands of a free-living lifestyle.</title>
        <authorList>
            <person name="Srinivasan J."/>
            <person name="Dillman A.R."/>
            <person name="Macchietto M.G."/>
            <person name="Heikkinen L."/>
            <person name="Lakso M."/>
            <person name="Fracchia K.M."/>
            <person name="Antoshechkin I."/>
            <person name="Mortazavi A."/>
            <person name="Wong G."/>
            <person name="Sternberg P.W."/>
        </authorList>
    </citation>
    <scope>NUCLEOTIDE SEQUENCE [LARGE SCALE GENOMIC DNA]</scope>
    <source>
        <strain evidence="1">MT8872</strain>
    </source>
</reference>
<accession>A0A7E4VKV1</accession>
<evidence type="ECO:0000313" key="1">
    <source>
        <dbReference type="Proteomes" id="UP000492821"/>
    </source>
</evidence>
<dbReference type="CDD" id="cd00121">
    <property type="entry name" value="MATH"/>
    <property type="match status" value="2"/>
</dbReference>
<dbReference type="AlphaFoldDB" id="A0A7E4VKV1"/>
<keyword evidence="1" id="KW-1185">Reference proteome</keyword>
<reference evidence="2" key="2">
    <citation type="submission" date="2020-10" db="UniProtKB">
        <authorList>
            <consortium name="WormBaseParasite"/>
        </authorList>
    </citation>
    <scope>IDENTIFICATION</scope>
</reference>
<evidence type="ECO:0000313" key="2">
    <source>
        <dbReference type="WBParaSite" id="Pan_g220.t1"/>
    </source>
</evidence>
<sequence length="432" mass="48250">MMGEADKFTDTVTLDIKATWLDLFEPYQYISSPKQPVPNHEELNWWIHCYPNGANGDCRGKVGVAVFTSDGNFELSVVFTIQNTDITTGNFTKQCDGPFSQAANAFTTHNQLELLAEDVFQDGTFVIQCDVVFNFSCEAVLNNLKLIEKPKSFEDNCIVKIDRDMLTFKPGRQAKTKKQVINGITWWIVYQPNGETEDDQHYVGVYFHVFGGPIITNFTCSMIMDGVKLEKTGIVRLTDDRGEGFRFVSHKQFLLAVDEEDNVDIKCHVTFYQFPAVTITATNKTETPAPTVASKSSSDHSHVCQDTISISMLDIMLDNTANGDFDTTPMTPVKGSDKHQWRLQVFPAGDFPRAEGYVSLYLDALTTEVKPVQCSGVVKIDGTNFEKKFSFAVEDGNVTGFPKLISHDKLKMLNCVSEGAIKFVCEANFETG</sequence>
<name>A0A7E4VKV1_PANRE</name>
<proteinExistence type="predicted"/>
<dbReference type="WBParaSite" id="Pan_g220.t1">
    <property type="protein sequence ID" value="Pan_g220.t1"/>
    <property type="gene ID" value="Pan_g220"/>
</dbReference>